<evidence type="ECO:0000256" key="1">
    <source>
        <dbReference type="ARBA" id="ARBA00004418"/>
    </source>
</evidence>
<dbReference type="Proteomes" id="UP000248758">
    <property type="component" value="Chromosome 1"/>
</dbReference>
<dbReference type="AlphaFoldDB" id="A0A2X5SB97"/>
<accession>A0A2X5SB97</accession>
<keyword evidence="5" id="KW-0143">Chaperone</keyword>
<gene>
    <name evidence="9" type="primary">fimC_1</name>
    <name evidence="9" type="ORF">NCTC11468_00944</name>
</gene>
<reference evidence="9 10" key="1">
    <citation type="submission" date="2018-06" db="EMBL/GenBank/DDBJ databases">
        <authorList>
            <consortium name="Pathogen Informatics"/>
            <person name="Doyle S."/>
        </authorList>
    </citation>
    <scope>NUCLEOTIDE SEQUENCE [LARGE SCALE GENOMIC DNA]</scope>
    <source>
        <strain evidence="9 10">NCTC11468</strain>
    </source>
</reference>
<protein>
    <submittedName>
        <fullName evidence="9">Chaperone protein fimC</fullName>
    </submittedName>
</protein>
<dbReference type="InterPro" id="IPR008962">
    <property type="entry name" value="PapD-like_sf"/>
</dbReference>
<comment type="similarity">
    <text evidence="2">Belongs to the periplasmic pilus chaperone family.</text>
</comment>
<evidence type="ECO:0000256" key="6">
    <source>
        <dbReference type="SAM" id="SignalP"/>
    </source>
</evidence>
<feature type="domain" description="Pili assembly chaperone C-terminal" evidence="8">
    <location>
        <begin position="174"/>
        <end position="238"/>
    </location>
</feature>
<dbReference type="PANTHER" id="PTHR30251:SF2">
    <property type="entry name" value="FIMBRIAL CHAPERONE YADV-RELATED"/>
    <property type="match status" value="1"/>
</dbReference>
<dbReference type="KEGG" id="tpty:NCTC11468_00944"/>
<dbReference type="Gene3D" id="2.60.40.10">
    <property type="entry name" value="Immunoglobulins"/>
    <property type="match status" value="2"/>
</dbReference>
<dbReference type="Pfam" id="PF02753">
    <property type="entry name" value="PapD_C"/>
    <property type="match status" value="1"/>
</dbReference>
<dbReference type="PANTHER" id="PTHR30251">
    <property type="entry name" value="PILUS ASSEMBLY CHAPERONE"/>
    <property type="match status" value="1"/>
</dbReference>
<dbReference type="GO" id="GO:0071555">
    <property type="term" value="P:cell wall organization"/>
    <property type="evidence" value="ECO:0007669"/>
    <property type="project" value="InterPro"/>
</dbReference>
<evidence type="ECO:0000256" key="5">
    <source>
        <dbReference type="ARBA" id="ARBA00023186"/>
    </source>
</evidence>
<evidence type="ECO:0000256" key="3">
    <source>
        <dbReference type="ARBA" id="ARBA00022729"/>
    </source>
</evidence>
<dbReference type="InterPro" id="IPR036316">
    <property type="entry name" value="Pili_assmbl_chap_C_dom_sf"/>
</dbReference>
<organism evidence="9 10">
    <name type="scientific">Tatumella ptyseos</name>
    <dbReference type="NCBI Taxonomy" id="82987"/>
    <lineage>
        <taxon>Bacteria</taxon>
        <taxon>Pseudomonadati</taxon>
        <taxon>Pseudomonadota</taxon>
        <taxon>Gammaproteobacteria</taxon>
        <taxon>Enterobacterales</taxon>
        <taxon>Erwiniaceae</taxon>
        <taxon>Tatumella</taxon>
    </lineage>
</organism>
<evidence type="ECO:0000259" key="7">
    <source>
        <dbReference type="Pfam" id="PF00345"/>
    </source>
</evidence>
<keyword evidence="4" id="KW-0574">Periplasm</keyword>
<keyword evidence="3 6" id="KW-0732">Signal</keyword>
<dbReference type="SUPFAM" id="SSF49354">
    <property type="entry name" value="PapD-like"/>
    <property type="match status" value="1"/>
</dbReference>
<dbReference type="InterPro" id="IPR013783">
    <property type="entry name" value="Ig-like_fold"/>
</dbReference>
<dbReference type="InterPro" id="IPR016148">
    <property type="entry name" value="Pili_assmbl_chaperone_C"/>
</dbReference>
<dbReference type="GO" id="GO:0030288">
    <property type="term" value="C:outer membrane-bounded periplasmic space"/>
    <property type="evidence" value="ECO:0007669"/>
    <property type="project" value="InterPro"/>
</dbReference>
<sequence length="260" mass="28800">MRCYKGIISCLVVIIAGLLLLPVPASAGVTIAGTRVIFPAAEREKSIRTNNKGSSPVLVQVWVDDGSKNNDINTMLVPFTVTPPVYRIDPGKGQSVRLIYNGMELPTDRESVYWFNLLEIPTVNDDDKNKDRLELAFRTRIKIFYRPPALTGNSTDYISALRWHTEPNKKSVKIENPTPYYFSFESVTAKDGKQTYPLVPQMLAPYSSASLATAGSQGLPARLSSIEFNVLNDYGSTVTEKVVYQQNKGWVLSQSAGDES</sequence>
<evidence type="ECO:0000259" key="8">
    <source>
        <dbReference type="Pfam" id="PF02753"/>
    </source>
</evidence>
<dbReference type="InterPro" id="IPR016147">
    <property type="entry name" value="Pili_assmbl_chaperone_N"/>
</dbReference>
<evidence type="ECO:0000256" key="4">
    <source>
        <dbReference type="ARBA" id="ARBA00022764"/>
    </source>
</evidence>
<dbReference type="InterPro" id="IPR050643">
    <property type="entry name" value="Periplasmic_pilus_chap"/>
</dbReference>
<dbReference type="PRINTS" id="PR00969">
    <property type="entry name" value="CHAPERONPILI"/>
</dbReference>
<comment type="subcellular location">
    <subcellularLocation>
        <location evidence="1">Periplasm</location>
    </subcellularLocation>
</comment>
<evidence type="ECO:0000313" key="9">
    <source>
        <dbReference type="EMBL" id="SQK72834.1"/>
    </source>
</evidence>
<dbReference type="EMBL" id="LS483499">
    <property type="protein sequence ID" value="SQK72834.1"/>
    <property type="molecule type" value="Genomic_DNA"/>
</dbReference>
<feature type="signal peptide" evidence="6">
    <location>
        <begin position="1"/>
        <end position="27"/>
    </location>
</feature>
<feature type="chain" id="PRO_5016030672" evidence="6">
    <location>
        <begin position="28"/>
        <end position="260"/>
    </location>
</feature>
<evidence type="ECO:0000313" key="10">
    <source>
        <dbReference type="Proteomes" id="UP000248758"/>
    </source>
</evidence>
<name>A0A2X5SB97_9GAMM</name>
<evidence type="ECO:0000256" key="2">
    <source>
        <dbReference type="ARBA" id="ARBA00007399"/>
    </source>
</evidence>
<dbReference type="InterPro" id="IPR001829">
    <property type="entry name" value="Pili_assmbl_chaperone_bac"/>
</dbReference>
<feature type="domain" description="Pili assembly chaperone N-terminal" evidence="7">
    <location>
        <begin position="28"/>
        <end position="150"/>
    </location>
</feature>
<dbReference type="SUPFAM" id="SSF49584">
    <property type="entry name" value="Periplasmic chaperone C-domain"/>
    <property type="match status" value="1"/>
</dbReference>
<dbReference type="Pfam" id="PF00345">
    <property type="entry name" value="PapD_N"/>
    <property type="match status" value="1"/>
</dbReference>
<proteinExistence type="inferred from homology"/>